<dbReference type="CDD" id="cd19170">
    <property type="entry name" value="SET_KMT2A_2B"/>
    <property type="match status" value="1"/>
</dbReference>
<feature type="compositionally biased region" description="Low complexity" evidence="33">
    <location>
        <begin position="5343"/>
        <end position="5356"/>
    </location>
</feature>
<feature type="compositionally biased region" description="Basic residues" evidence="33">
    <location>
        <begin position="2869"/>
        <end position="2878"/>
    </location>
</feature>
<dbReference type="InterPro" id="IPR001487">
    <property type="entry name" value="Bromodomain"/>
</dbReference>
<dbReference type="Proteomes" id="UP001356427">
    <property type="component" value="Unassembled WGS sequence"/>
</dbReference>
<feature type="domain" description="PHD-type" evidence="35">
    <location>
        <begin position="3292"/>
        <end position="3353"/>
    </location>
</feature>
<feature type="compositionally biased region" description="Low complexity" evidence="33">
    <location>
        <begin position="1823"/>
        <end position="1832"/>
    </location>
</feature>
<feature type="compositionally biased region" description="Basic and acidic residues" evidence="33">
    <location>
        <begin position="1836"/>
        <end position="1853"/>
    </location>
</feature>
<dbReference type="FunFam" id="3.30.40.10:FF:000055">
    <property type="entry name" value="Ubiquitin conjugation factor e4 a"/>
    <property type="match status" value="1"/>
</dbReference>
<gene>
    <name evidence="41" type="ORF">J4Q44_G00331700</name>
</gene>
<dbReference type="PANTHER" id="PTHR45838:SF2">
    <property type="entry name" value="HISTONE-LYSINE N-METHYLTRANSFERASE 2A"/>
    <property type="match status" value="1"/>
</dbReference>
<keyword evidence="8" id="KW-1017">Isopeptide bond</keyword>
<evidence type="ECO:0000256" key="5">
    <source>
        <dbReference type="ARBA" id="ARBA00007434"/>
    </source>
</evidence>
<keyword evidence="23" id="KW-0238">DNA-binding</keyword>
<dbReference type="PROSITE" id="PS51698">
    <property type="entry name" value="U_BOX"/>
    <property type="match status" value="1"/>
</dbReference>
<feature type="compositionally biased region" description="Basic residues" evidence="33">
    <location>
        <begin position="5090"/>
        <end position="5109"/>
    </location>
</feature>
<feature type="compositionally biased region" description="Basic and acidic residues" evidence="33">
    <location>
        <begin position="2879"/>
        <end position="2888"/>
    </location>
</feature>
<keyword evidence="15 32" id="KW-0863">Zinc-finger</keyword>
<dbReference type="PROSITE" id="PS51543">
    <property type="entry name" value="FYRC"/>
    <property type="match status" value="1"/>
</dbReference>
<feature type="region of interest" description="Disordered" evidence="33">
    <location>
        <begin position="1646"/>
        <end position="1906"/>
    </location>
</feature>
<feature type="domain" description="Bromo" evidence="34">
    <location>
        <begin position="3430"/>
        <end position="3474"/>
    </location>
</feature>
<dbReference type="GO" id="GO:0035097">
    <property type="term" value="C:histone methyltransferase complex"/>
    <property type="evidence" value="ECO:0007669"/>
    <property type="project" value="TreeGrafter"/>
</dbReference>
<dbReference type="InterPro" id="IPR002492">
    <property type="entry name" value="Transposase_Tc1-like"/>
</dbReference>
<dbReference type="PROSITE" id="PS51805">
    <property type="entry name" value="EPHD"/>
    <property type="match status" value="1"/>
</dbReference>
<evidence type="ECO:0000256" key="13">
    <source>
        <dbReference type="ARBA" id="ARBA00022723"/>
    </source>
</evidence>
<feature type="compositionally biased region" description="Basic and acidic residues" evidence="33">
    <location>
        <begin position="2762"/>
        <end position="2773"/>
    </location>
</feature>
<dbReference type="Pfam" id="PF05965">
    <property type="entry name" value="FYRC"/>
    <property type="match status" value="1"/>
</dbReference>
<dbReference type="Pfam" id="PF05964">
    <property type="entry name" value="FYRN"/>
    <property type="match status" value="1"/>
</dbReference>
<feature type="compositionally biased region" description="Low complexity" evidence="33">
    <location>
        <begin position="4838"/>
        <end position="4853"/>
    </location>
</feature>
<dbReference type="PROSITE" id="PS50868">
    <property type="entry name" value="POST_SET"/>
    <property type="match status" value="1"/>
</dbReference>
<dbReference type="InterPro" id="IPR019787">
    <property type="entry name" value="Znf_PHD-finger"/>
</dbReference>
<evidence type="ECO:0000256" key="14">
    <source>
        <dbReference type="ARBA" id="ARBA00022737"/>
    </source>
</evidence>
<evidence type="ECO:0000256" key="3">
    <source>
        <dbReference type="ARBA" id="ARBA00004496"/>
    </source>
</evidence>
<feature type="domain" description="CXXC-type" evidence="38">
    <location>
        <begin position="2806"/>
        <end position="2854"/>
    </location>
</feature>
<feature type="compositionally biased region" description="Basic and acidic residues" evidence="33">
    <location>
        <begin position="4001"/>
        <end position="4011"/>
    </location>
</feature>
<feature type="region of interest" description="Disordered" evidence="33">
    <location>
        <begin position="2156"/>
        <end position="2198"/>
    </location>
</feature>
<feature type="domain" description="Post-SET" evidence="37">
    <location>
        <begin position="5758"/>
        <end position="5774"/>
    </location>
</feature>
<evidence type="ECO:0000313" key="41">
    <source>
        <dbReference type="EMBL" id="KAK6297028.1"/>
    </source>
</evidence>
<dbReference type="PROSITE" id="PS50016">
    <property type="entry name" value="ZF_PHD_2"/>
    <property type="match status" value="3"/>
</dbReference>
<evidence type="ECO:0000256" key="6">
    <source>
        <dbReference type="ARBA" id="ARBA00012483"/>
    </source>
</evidence>
<feature type="compositionally biased region" description="Polar residues" evidence="33">
    <location>
        <begin position="4037"/>
        <end position="4050"/>
    </location>
</feature>
<dbReference type="SMART" id="SM00542">
    <property type="entry name" value="FYRC"/>
    <property type="match status" value="1"/>
</dbReference>
<keyword evidence="42" id="KW-1185">Reference proteome</keyword>
<dbReference type="GO" id="GO:0015074">
    <property type="term" value="P:DNA integration"/>
    <property type="evidence" value="ECO:0007669"/>
    <property type="project" value="InterPro"/>
</dbReference>
<dbReference type="InterPro" id="IPR047219">
    <property type="entry name" value="KMT2A_2B_SET"/>
</dbReference>
<evidence type="ECO:0000256" key="22">
    <source>
        <dbReference type="ARBA" id="ARBA00023117"/>
    </source>
</evidence>
<dbReference type="InterPro" id="IPR011011">
    <property type="entry name" value="Znf_FYVE_PHD"/>
</dbReference>
<feature type="compositionally biased region" description="Gly residues" evidence="33">
    <location>
        <begin position="2122"/>
        <end position="2133"/>
    </location>
</feature>
<feature type="compositionally biased region" description="Polar residues" evidence="33">
    <location>
        <begin position="4798"/>
        <end position="4808"/>
    </location>
</feature>
<dbReference type="Gene3D" id="1.10.10.10">
    <property type="entry name" value="Winged helix-like DNA-binding domain superfamily/Winged helix DNA-binding domain"/>
    <property type="match status" value="2"/>
</dbReference>
<feature type="region of interest" description="Disordered" evidence="33">
    <location>
        <begin position="5265"/>
        <end position="5451"/>
    </location>
</feature>
<dbReference type="InterPro" id="IPR041958">
    <property type="entry name" value="KMT2A_ePHD"/>
</dbReference>
<evidence type="ECO:0000256" key="4">
    <source>
        <dbReference type="ARBA" id="ARBA00004906"/>
    </source>
</evidence>
<dbReference type="SMART" id="SM00249">
    <property type="entry name" value="PHD"/>
    <property type="match status" value="4"/>
</dbReference>
<dbReference type="FunFam" id="3.30.160.360:FF:000002">
    <property type="entry name" value="Histone-lysine N-methyltransferase"/>
    <property type="match status" value="1"/>
</dbReference>
<dbReference type="InterPro" id="IPR001214">
    <property type="entry name" value="SET_dom"/>
</dbReference>
<dbReference type="InterPro" id="IPR042025">
    <property type="entry name" value="KMT2A_PHD2"/>
</dbReference>
<dbReference type="FunFam" id="3.30.40.10:FF:000089">
    <property type="entry name" value="Histone-lysine N-methyltransferase"/>
    <property type="match status" value="1"/>
</dbReference>
<proteinExistence type="inferred from homology"/>
<feature type="compositionally biased region" description="Polar residues" evidence="33">
    <location>
        <begin position="2710"/>
        <end position="2721"/>
    </location>
</feature>
<dbReference type="InterPro" id="IPR057667">
    <property type="entry name" value="HTH_SB"/>
</dbReference>
<comment type="catalytic activity">
    <reaction evidence="30">
        <text>N(6)-methyl-L-lysyl(4)-[histone H3] + S-adenosyl-L-methionine = N(6),N(6)-dimethyl-L-lysyl(4)-[histone H3] + S-adenosyl-L-homocysteine + H(+)</text>
        <dbReference type="Rhea" id="RHEA:60268"/>
        <dbReference type="Rhea" id="RHEA-COMP:15540"/>
        <dbReference type="Rhea" id="RHEA-COMP:15543"/>
        <dbReference type="ChEBI" id="CHEBI:15378"/>
        <dbReference type="ChEBI" id="CHEBI:57856"/>
        <dbReference type="ChEBI" id="CHEBI:59789"/>
        <dbReference type="ChEBI" id="CHEBI:61929"/>
        <dbReference type="ChEBI" id="CHEBI:61976"/>
    </reaction>
    <physiologicalReaction direction="left-to-right" evidence="30">
        <dbReference type="Rhea" id="RHEA:60269"/>
    </physiologicalReaction>
</comment>
<dbReference type="InterPro" id="IPR009057">
    <property type="entry name" value="Homeodomain-like_sf"/>
</dbReference>
<feature type="compositionally biased region" description="Basic and acidic residues" evidence="33">
    <location>
        <begin position="4241"/>
        <end position="4265"/>
    </location>
</feature>
<feature type="compositionally biased region" description="Low complexity" evidence="33">
    <location>
        <begin position="2414"/>
        <end position="2439"/>
    </location>
</feature>
<feature type="region of interest" description="Disordered" evidence="33">
    <location>
        <begin position="2347"/>
        <end position="2675"/>
    </location>
</feature>
<dbReference type="EC" id="2.3.2.27" evidence="6"/>
<dbReference type="GO" id="GO:0032259">
    <property type="term" value="P:methylation"/>
    <property type="evidence" value="ECO:0007669"/>
    <property type="project" value="UniProtKB-KW"/>
</dbReference>
<feature type="region of interest" description="Disordered" evidence="33">
    <location>
        <begin position="3951"/>
        <end position="4290"/>
    </location>
</feature>
<comment type="function">
    <text evidence="27">Ubiquitin-protein ligase that probably functions as an E3 ligase in conjunction with specific E1 and E2 ligases. May also function as an E4 ligase mediating the assembly of polyubiquitin chains on substrates ubiquitinated by another E3 ubiquitin ligase. Mediates 'Lys-48'-linked polyubiquitination of substrates.</text>
</comment>
<keyword evidence="22 31" id="KW-0103">Bromodomain</keyword>
<feature type="region of interest" description="Disordered" evidence="33">
    <location>
        <begin position="2862"/>
        <end position="3118"/>
    </location>
</feature>
<evidence type="ECO:0000256" key="16">
    <source>
        <dbReference type="ARBA" id="ARBA00022786"/>
    </source>
</evidence>
<dbReference type="SUPFAM" id="SSF46689">
    <property type="entry name" value="Homeodomain-like"/>
    <property type="match status" value="2"/>
</dbReference>
<feature type="compositionally biased region" description="Low complexity" evidence="33">
    <location>
        <begin position="4326"/>
        <end position="4340"/>
    </location>
</feature>
<dbReference type="GO" id="GO:0006313">
    <property type="term" value="P:DNA transposition"/>
    <property type="evidence" value="ECO:0007669"/>
    <property type="project" value="InterPro"/>
</dbReference>
<protein>
    <recommendedName>
        <fullName evidence="28">Ubiquitin conjugation factor E4 A</fullName>
        <ecNumber evidence="26">2.1.1.364</ecNumber>
        <ecNumber evidence="6">2.3.2.27</ecNumber>
    </recommendedName>
</protein>
<dbReference type="InterPro" id="IPR001965">
    <property type="entry name" value="Znf_PHD"/>
</dbReference>
<keyword evidence="16" id="KW-0833">Ubl conjugation pathway</keyword>
<dbReference type="Gene3D" id="1.20.920.10">
    <property type="entry name" value="Bromodomain-like"/>
    <property type="match status" value="1"/>
</dbReference>
<evidence type="ECO:0000259" key="39">
    <source>
        <dbReference type="PROSITE" id="PS51698"/>
    </source>
</evidence>
<sequence>MTDQGNNNQNISRNPFAALFSSLADAKQFASGQKPPLHHGEPPSEDSEGSQSESENSDSIEDNDDSVAEISRSFLSQQELCEQLNINHMIQRIFLITLDNSDPSLRGGNGIPPRCVFLEEMAAEMDGQDWLDMDNIEQALFNRLLMLEPGNHLIYMTSCNTVNLSADRDAGDKCAIPFLYACYQRAKEEVTKVPEKLLSYAVRCRNLTVSNTRTVLLTPEIYISQNVYEQLLDLLLEGVGGAQLEDVVEFMEEVIAGLLSDQEVRTFSEVIVPVLDIFQGRVKDLDLCQLLLFSYLDLLLYFSRQKDIATVLVEHIQPKDPNNGLQYQNTLLGTVLSISCLLKTSGVVEGHGFFLNPSRSSPQEMKVQESNIHQFMGQFHDKLHQLLKNLLQQSGETRHLLLSWLGGCLQANAGRTKIWANQMPEIFFQMYASDAFFLNLGAALLKLCQPFCRPRSPKLLTFNPTYCALKELSEEERRNRNVHARGLDKETCLVPLPPQQSVEYAQSYSLLTENLILTQMTLHLGFHRLHEQMVKMNQSLHRLQGTWREAQLTGGPAAEQLREQFERLMTVYLSTKAAATQPGMLQCCLNLQASSATLLVQLGLSNQGPEHIQLSFPLPPLHNSLLCHMPEFFAENLGDFFVFLRRFADEVLESSAESLEQVLNFITVFMGNVERMKNPHLRAKLAEVLEAVMPHMEPASSGTAQPIMFQRQRVFCSYRHAPHLAEALIAVFVDIEFTGDPHQFEQKFNYRRPMYPILKYMWGKDSYRESIKSLAVYASENLEAMNPPLFLRYLNLLMNDAIFLLDEAIQYLSKIKLLQLEKDHGEWEGLAPDALREKESSLQMLGQLARFHNIMSNETIGTLAFLTSEIKGIFVHPFMAERIISMLNHFLQHLVGPKMGALKVKDFSEFDFKPQQLVSDICTIYLNLGDEDHFCATVPKDGRSYSPTLFSQTVRVLKKINKPGEVIVGFSLLADKIKSHADRQLQDEETYADAPDEFLDPIMSTLMLDPVLLPSSNVTVDRSTIARHLLSDQTDPFNRSPLTMDQIRPNEELKQQILQIWQYVQPASQPQTTPAQDLHIRLLHLRDRLRPATWTADETTPVHTFNQPDSNLSTMAKTRELCKDIRDKIVDLHKAGMGYRTIGKQLGEKAITFGAIIRKWKKFKMTVNHPRSGAPCKISPRGASMIMRKVRDQPRTTRQDLVNDLKRAGTTVSKKTISNTLRRHGLKSCSARKVPLLKPTHVQARLKFANDHLDDPEEEWEKVMWSDETEIELFGLNSTRCVWRKKKDEDNPKNTIPTDELCKDIRDKIVDLHKAGMGYRTIGKQLGEKAITVGAIIRKWKKFKMTVNHPRSGAPCKISPRGASMIMRKVRDQPRTTRQDLVNDLKRAGTTVSKKTISNTLRRHGLKSCSARKVPLLKPAHVQARLKFANDHLDDPEEEWEKVLWKKKDEDNPKNTIPTVKHGVRALKMGRGWVFQHDNDPKHTARATKEWLRKKHLKVLEWPSQSPDLNPIENLWRELKVRIAQRQPRNLKDLEKGRQAECKMAHSCRWRFPARPGGSSNLGTGRRAGRIRITASLRSGTGTHPNTAGLGPGFDAALQVSSAIGCNLQKFRDVLGESRDESLQLVEHGACNAKVVGSIPVVVVTPTQEKKPRGRPPRALIAKKGPAGAGPSPSPASGKPEGQEWPAEKAKRLPGRPPGSGEKRRGRPPASGTQRSLQGGSHTANDNDSMHLGQEHCSTSAHRKDRDEERKPTKRTPLGSVQQQDAEAKPPKVSRESKVTKLKRLREVKLSPLKAIARKCVPVPGVPRRRRGRPPSAERLKAEAAAAAAAQASGSDETKQKAFRVRRDRDTDPHSPQQQSKLKASQVAGEDDSLDVHISSPPSSPLPSSSPSKLGRPLNLRTSPRQIKPVRIVPPSKRTDAAIAKQLLQRAKKGAQKKKLLEKEVVAIGGQGVAAMEAGIRRRRRTQLKNIRQFIMPVVSTVSLRIIKTPKRFIEDEGSFGAPHPHMKMARLDAVPPPVAAPQPTSASSPMRASTAAVTTAAATAVTAAPVDTLPPPAPVTPSRATAVAASLLNNQQQLQQHQQRALQQQRCLVRLQRRVPALLPALVGRVVPLQQPQPGRLGVGRGSLGARGRGSLATGGKKAIISPATGVLMSNSQQAASTASSSPPPPPLLSPPQQAQSGSNTAEHHPHSPWILPHPFLQGPSLVLSSLQDKRRSILREPTFRWTSRSRTEQQYFSSAKYAKEGLIRKPIFDNFRPPPLTAQDVGLMPHGASAGGVAPTGYPAPGSGGGSGTGTRMFSPLHHHHHHQQHPSSRFESPPLQKRSPLLRAPRFTPSEAHSRIFESVTLQSSSGSSPGSLSPLQSSPKSGRSVRRRRRTTPGPLHGQPRSPSHSMTTRSSQPGAPPGKGPSEMSVLTGSVSTGASSTSNSSSSLPASALKPAPFSTFSPGPLGLSIHVPSSSDGHRATGSLGGVAGGNSASCSSSQLFPLFTSSPQETGRGVGKGGRERSTSASRDSAPVKEKERETEKSREREKENKREGRKDWERRGKASTPDSSPNRTPSLFAVEGREGEESLTSLAPKKTPGRKKSASVDSGTETAPVDRAVVHSIPLILTKGRLSKKSRPSERGPEAELGEKEKTSAPAQQTGLPPGQTGSKKPPAAPSLGSMLAHAEKQPVADKRVAGLLKKAKAQLFKIEKSKSLKSPDHPKVQSQESDSSETSVRGPRIKHVCRRAAVALGRNRAVFPDDMPTLSALPWEEREKILSSMGNDDKSSVAGSEEAEPQSPPIKPVMRHTKIIQEGGAAPRKGRRSRRCGQCPGCQVPEDCGVCTNCLDKPKFGGRNIKKQCCKVRKCQNLQWMPSKIFLQKQVRGKKDKKKNKLSEKKEALHPVKGPTSTEPSLKQAPPPLKEEPPRKKSETPPPKPGEEKQKQPPPLLPQLQSPPADNPTPPNDQVPSCATAPGQDQKHPATAPTGAACRKERKPQQPTPPSSPSSSSSSSSSSLQSSPSPPTPQPQQPPQQQQRPQPTQGPAKKEGGGAPKSPPTEAKRKPQQQSLATPITDTAPEGKLMKKPTPRSVPPPPKPTKPKEKQQKPLATKPESSTLNLLSTPSTGGTAKQKVPCDGVHRIRVDFKKDHDVENVWATGGLSLLTSVPITPRVVCFLCASSGNVEFVFCQVCCEPFHLFCLGETERPLEEQWENWCCRRCRFCHTCGRQHQKTKQQLLECEKCRNSYHPECLGPNHPTRPTKKKRVWICTKCVRCKSCGATKPGKAWDAQWSHDFSLCHDCAKLFAKGNFCPLCDKCYDEDDYESKMMQCGRCDHWVHAKCENLTDEMYELLSKLPDSVAYTCTNCTKRQPAEWRTALEKELQGLVRQVLTALLNSRTSTHLLRYRQAVMKPPELNPETEESLPTRRSPEGPDPPVLTEVTPPNDSPLDLESVEKKLAAGRYKSVLEFSDDIVKIIQMAINSDGGQPENRKANSMVKSFFIRQMERVFPWFKVKESRFWETHKFSTNSGLLPNAVLPPSLDHNYAQWQEREEIARAEQPLRKKIIPAPCPKTPGEPESSNTTPPPRPLLPPPPPMLHDLSCEDSPELLPPPGVSDNRQCVLCLKYGDDNTNEGGRLLYIGQNEWTHVNCALWSAEVFEDDDGSLKNVHMAVIRGKQLRCENCQRPGATVGCCLTSCTRNYHFMCARQRHCVFLEDKKVYCQRHRDLIKGEVVSGFEVTRRILVDLEGISLRRKFLTGLQPENIHMMIGSMTIDCLGILTELSDCERKLFPIGYQCSRVYWSTLDARKRCVYTCRILVCRPTVVEPDLKSALPEENRTISHSPFTPILDKVLSPVPDPFDSLKPSDRLSLLPSSPNPPKVYTRNRHPSYPPCQRSPGSRPLPSPGGFSQSAHEIVTVGDPLLSSGLRSIGSRRHSTSSLSPQPRQKVVSPPQAGAAAAMNQLALFSSSAPSPALSSASRDLGLRDTEKGKLPASGVRTQSRETSSLSPGGQHSRHHHSISEMKTDGGKESAPGKQAVGVNPKFSPIAPGMAGVSQASPPTGTASNRKSQAEKGKPGGKDPDLSAGVTLLSRHCVTTTLSKDRGGSSSNPAKEGSVTLAQAFKDAGKLGSPQPPFHKSGGRKSQDYLSGPAPAAAMKPLWSSGATAEDDIIKRGSQATPAVPSSHVAPTTKDKHSKVRTIDSREASKEREKTPQNSNKNLTLNNNNAKETGGTTNAPTPTSQNSNSKAATLGNNTKAIGKQEVEKLENQGRGRSSKSRDRFSSPEKNSSSLEAIKQPRIASERSMRASQVQARVTANEVAAARDKKRAIVKASLTPLKTDPNGTNTVSTSSDSCTTTSICPAGQEGPPHRRSSCSTLFSPSACSESSESNSPPPHPEDREEKRLLAHCAEDEGTSDRDDHALLEEEGGGRDKHHEDDSDCSGSAKRRYPRRSARARSNMFFGLTPFYGVRSYGEEDIPFYSSSGDGPGKRRTGGSRRSAEGQVDGADDRSTSSGDSGEEEEGGFNQCSNKDPYYYNFTRTIINPGPVMPSIEGIDQCLGRGSQLQRFLKDEAEEEERVVAAVDEGVPTRSLLGHQQIGQLDGIDDSSESDASASTTNTTTTATAASSSHKSTGKRKGRERHTEKLEHDSGKEADNSSGGGGSSGSSSGSSSNNSREGRKSQKDNSLPLGGVKSSQRQDPLEAQLSLSTDLLKSDSDNNNSDDCGNILPSDIMEFVLNTPSMQALGQQPEASSSELLSLDEGYGVGVNRRKDILFEDFRQPLASAEPVESGVSTSISVEEPYGLPLELPSDLSVLTTRSPTVNNQNHGGLISEGSERTILSLAASDETITEKGGGDKQQSGGAGVSPESQQEGSGGSRESQVREGHMTPEQFEHITSPSLSQVVEAGKQDLTRSSGTPVLPSSPTLPLQGQKYIPAASSVSPGPSQVASTAVQTTSHLKPGPEKLIVVNQLVNQHLQPLYVLQTLPNGVTQKIQITPSVSATGVMDTMTLTTGLTTGRTTSQPIFPAGGKVLGTMSHHPQIHTFTGTTQTGFQPGIPSTTSGLLIGVPSHEPQILVTEAGRRHDLAPNVTIVSSAASISTSSVVLASGHGKKRPISRLQPRKTKKLARSRSQPTLAPSEVRPNMTLINLSSPQMAQSGLVELGTLTTAATTSHRNVPNIIKRPKSGIMYFEPIQQRMPLPSGQPGILGHDSSTHLLPCTPSGPGGLIAPGSVSLSTPVLSSAEITGPISSLLFKASPHNLGLPEQQMLLQSGAPLMSQLCSPSHQTISMSVSQQVDPESGAFQRQQHPPNASGQPVALVPSPVSQDSGKGHPVGVFSQSSCSQNSSTMPISRSSSEQKQELKSSSAATASTGSAKGKQKAKRTRQSPDKASGKKHKGWQAEPPRETQEDRATSTPGSREPVSPEPMDTGKPRERGTFKSVYSGKSAEPPALTSKTSEFPEEKGETTAGSLLVAIPDQECIRRDSSMDSKPKKGLIFEICSDDGFQIRCESIEEAWKSLTDKVQEARSNARLKELSFEGVNGLRMLGVLHDAVVFLLEQLYGSRHCRNYRFRFHRPEEADEPPINPHGSARAELHHRRSVFDMFNFLASKHRQPPEYNPHEEDEEVQLKSARRATSMDLPMPMRFRHLKKTSKEAVGVFRSAIHGRGLFCKRSIDVGEMVIEYSGNVIRSVLTDKREKYYDGKGVGCYMFRIDDYEVVDATVHGNAARFINHSCEPNCYSRVINVDGQKHIVIFATRKIYRGEELTYDYKFPIEEPGNKLPCNCGTKKCRKFLN</sequence>
<feature type="region of interest" description="Disordered" evidence="33">
    <location>
        <begin position="4572"/>
        <end position="4682"/>
    </location>
</feature>
<dbReference type="InterPro" id="IPR036397">
    <property type="entry name" value="RNaseH_sf"/>
</dbReference>
<evidence type="ECO:0000256" key="9">
    <source>
        <dbReference type="ARBA" id="ARBA00022553"/>
    </source>
</evidence>
<feature type="compositionally biased region" description="Low complexity" evidence="33">
    <location>
        <begin position="3099"/>
        <end position="3113"/>
    </location>
</feature>
<dbReference type="Pfam" id="PF13358">
    <property type="entry name" value="DDE_3"/>
    <property type="match status" value="1"/>
</dbReference>
<dbReference type="InterPro" id="IPR003888">
    <property type="entry name" value="FYrich_N"/>
</dbReference>
<name>A0AAN8KST2_9TELE</name>
<dbReference type="GO" id="GO:0034450">
    <property type="term" value="F:ubiquitin-ubiquitin ligase activity"/>
    <property type="evidence" value="ECO:0007669"/>
    <property type="project" value="InterPro"/>
</dbReference>
<evidence type="ECO:0000256" key="24">
    <source>
        <dbReference type="ARBA" id="ARBA00023163"/>
    </source>
</evidence>
<feature type="compositionally biased region" description="Low complexity" evidence="33">
    <location>
        <begin position="4197"/>
        <end position="4208"/>
    </location>
</feature>
<dbReference type="InterPro" id="IPR002857">
    <property type="entry name" value="Znf_CXXC"/>
</dbReference>
<evidence type="ECO:0000256" key="1">
    <source>
        <dbReference type="ARBA" id="ARBA00000900"/>
    </source>
</evidence>
<dbReference type="GO" id="GO:0003677">
    <property type="term" value="F:DNA binding"/>
    <property type="evidence" value="ECO:0007669"/>
    <property type="project" value="UniProtKB-KW"/>
</dbReference>
<evidence type="ECO:0000256" key="12">
    <source>
        <dbReference type="ARBA" id="ARBA00022691"/>
    </source>
</evidence>
<feature type="region of interest" description="Disordered" evidence="33">
    <location>
        <begin position="4798"/>
        <end position="4817"/>
    </location>
</feature>
<dbReference type="Gene3D" id="3.30.40.10">
    <property type="entry name" value="Zinc/RING finger domain, C3HC4 (zinc finger)"/>
    <property type="match status" value="4"/>
</dbReference>
<keyword evidence="9" id="KW-0597">Phosphoprotein</keyword>
<keyword evidence="19" id="KW-0156">Chromatin regulator</keyword>
<feature type="compositionally biased region" description="Low complexity" evidence="33">
    <location>
        <begin position="1662"/>
        <end position="1680"/>
    </location>
</feature>
<feature type="region of interest" description="Disordered" evidence="33">
    <location>
        <begin position="3846"/>
        <end position="3893"/>
    </location>
</feature>
<evidence type="ECO:0000256" key="28">
    <source>
        <dbReference type="ARBA" id="ARBA00040077"/>
    </source>
</evidence>
<feature type="compositionally biased region" description="Basic and acidic residues" evidence="33">
    <location>
        <begin position="5408"/>
        <end position="5417"/>
    </location>
</feature>
<comment type="catalytic activity">
    <reaction evidence="29">
        <text>L-lysyl(4)-[histone H3] + S-adenosyl-L-methionine = N(6)-methyl-L-lysyl(4)-[histone H3] + S-adenosyl-L-homocysteine + H(+)</text>
        <dbReference type="Rhea" id="RHEA:60264"/>
        <dbReference type="Rhea" id="RHEA-COMP:15543"/>
        <dbReference type="Rhea" id="RHEA-COMP:15547"/>
        <dbReference type="ChEBI" id="CHEBI:15378"/>
        <dbReference type="ChEBI" id="CHEBI:29969"/>
        <dbReference type="ChEBI" id="CHEBI:57856"/>
        <dbReference type="ChEBI" id="CHEBI:59789"/>
        <dbReference type="ChEBI" id="CHEBI:61929"/>
        <dbReference type="EC" id="2.1.1.364"/>
    </reaction>
    <physiologicalReaction direction="left-to-right" evidence="29">
        <dbReference type="Rhea" id="RHEA:60265"/>
    </physiologicalReaction>
</comment>
<dbReference type="Pfam" id="PF04564">
    <property type="entry name" value="U-box"/>
    <property type="match status" value="1"/>
</dbReference>
<feature type="region of interest" description="Disordered" evidence="33">
    <location>
        <begin position="5089"/>
        <end position="5118"/>
    </location>
</feature>
<evidence type="ECO:0000256" key="33">
    <source>
        <dbReference type="SAM" id="MobiDB-lite"/>
    </source>
</evidence>
<comment type="similarity">
    <text evidence="5">Belongs to the ubiquitin conjugation factor E4 family.</text>
</comment>
<dbReference type="PROSITE" id="PS50280">
    <property type="entry name" value="SET"/>
    <property type="match status" value="1"/>
</dbReference>
<dbReference type="Gene3D" id="2.170.270.10">
    <property type="entry name" value="SET domain"/>
    <property type="match status" value="1"/>
</dbReference>
<keyword evidence="11" id="KW-0808">Transferase</keyword>
<evidence type="ECO:0000259" key="36">
    <source>
        <dbReference type="PROSITE" id="PS50280"/>
    </source>
</evidence>
<feature type="compositionally biased region" description="Polar residues" evidence="33">
    <location>
        <begin position="1711"/>
        <end position="1727"/>
    </location>
</feature>
<dbReference type="FunFam" id="2.170.270.10:FF:000149">
    <property type="entry name" value="Myeloid/lymphoid or mixed-lineage leukemia"/>
    <property type="match status" value="1"/>
</dbReference>
<dbReference type="SMART" id="SM00508">
    <property type="entry name" value="PostSET"/>
    <property type="match status" value="1"/>
</dbReference>
<dbReference type="PANTHER" id="PTHR45838">
    <property type="entry name" value="HISTONE-LYSINE-N-METHYLTRANSFERASE 2 KMT2 FAMILY MEMBER"/>
    <property type="match status" value="1"/>
</dbReference>
<feature type="compositionally biased region" description="Polar residues" evidence="33">
    <location>
        <begin position="2642"/>
        <end position="2656"/>
    </location>
</feature>
<dbReference type="InterPro" id="IPR038717">
    <property type="entry name" value="Tc1-like_DDE_dom"/>
</dbReference>
<dbReference type="CDD" id="cd05493">
    <property type="entry name" value="Bromo_ALL-1"/>
    <property type="match status" value="1"/>
</dbReference>
<feature type="compositionally biased region" description="Polar residues" evidence="33">
    <location>
        <begin position="4209"/>
        <end position="4238"/>
    </location>
</feature>
<dbReference type="Pfam" id="PF02008">
    <property type="entry name" value="zf-CXXC"/>
    <property type="match status" value="1"/>
</dbReference>
<feature type="compositionally biased region" description="Low complexity" evidence="33">
    <location>
        <begin position="3878"/>
        <end position="3891"/>
    </location>
</feature>
<evidence type="ECO:0000256" key="25">
    <source>
        <dbReference type="ARBA" id="ARBA00023242"/>
    </source>
</evidence>
<comment type="subcellular location">
    <subcellularLocation>
        <location evidence="3">Cytoplasm</location>
    </subcellularLocation>
    <subcellularLocation>
        <location evidence="2">Nucleus</location>
    </subcellularLocation>
</comment>
<dbReference type="InterPro" id="IPR003616">
    <property type="entry name" value="Post-SET_dom"/>
</dbReference>
<feature type="compositionally biased region" description="Acidic residues" evidence="33">
    <location>
        <begin position="55"/>
        <end position="64"/>
    </location>
</feature>
<dbReference type="Pfam" id="PF13771">
    <property type="entry name" value="zf-HC5HC2H"/>
    <property type="match status" value="1"/>
</dbReference>
<feature type="region of interest" description="Disordered" evidence="33">
    <location>
        <begin position="3547"/>
        <end position="3591"/>
    </location>
</feature>
<feature type="region of interest" description="Disordered" evidence="33">
    <location>
        <begin position="4303"/>
        <end position="4434"/>
    </location>
</feature>
<comment type="caution">
    <text evidence="41">The sequence shown here is derived from an EMBL/GenBank/DDBJ whole genome shotgun (WGS) entry which is preliminary data.</text>
</comment>
<evidence type="ECO:0000256" key="17">
    <source>
        <dbReference type="ARBA" id="ARBA00022833"/>
    </source>
</evidence>
<evidence type="ECO:0000256" key="20">
    <source>
        <dbReference type="ARBA" id="ARBA00022990"/>
    </source>
</evidence>
<feature type="compositionally biased region" description="Basic and acidic residues" evidence="33">
    <location>
        <begin position="2907"/>
        <end position="2929"/>
    </location>
</feature>
<evidence type="ECO:0000256" key="18">
    <source>
        <dbReference type="ARBA" id="ARBA00022843"/>
    </source>
</evidence>
<feature type="region of interest" description="Disordered" evidence="33">
    <location>
        <begin position="3392"/>
        <end position="3433"/>
    </location>
</feature>
<feature type="compositionally biased region" description="Basic and acidic residues" evidence="33">
    <location>
        <begin position="2624"/>
        <end position="2640"/>
    </location>
</feature>
<keyword evidence="17" id="KW-0862">Zinc</keyword>
<feature type="domain" description="U-box" evidence="39">
    <location>
        <begin position="993"/>
        <end position="1067"/>
    </location>
</feature>
<feature type="compositionally biased region" description="Basic and acidic residues" evidence="33">
    <location>
        <begin position="1766"/>
        <end position="1789"/>
    </location>
</feature>
<evidence type="ECO:0000256" key="2">
    <source>
        <dbReference type="ARBA" id="ARBA00004123"/>
    </source>
</evidence>
<dbReference type="FunFam" id="3.30.40.10:FF:000071">
    <property type="entry name" value="Histone-lysine N-methyltransferase"/>
    <property type="match status" value="1"/>
</dbReference>
<feature type="compositionally biased region" description="Pro residues" evidence="33">
    <location>
        <begin position="3006"/>
        <end position="3016"/>
    </location>
</feature>
<feature type="compositionally biased region" description="Low complexity" evidence="33">
    <location>
        <begin position="2157"/>
        <end position="2166"/>
    </location>
</feature>
<feature type="compositionally biased region" description="Low complexity" evidence="33">
    <location>
        <begin position="4895"/>
        <end position="4909"/>
    </location>
</feature>
<dbReference type="SUPFAM" id="SSF57850">
    <property type="entry name" value="RING/U-box"/>
    <property type="match status" value="1"/>
</dbReference>
<dbReference type="Pfam" id="PF10408">
    <property type="entry name" value="Ufd2P_core"/>
    <property type="match status" value="1"/>
</dbReference>
<feature type="compositionally biased region" description="Polar residues" evidence="33">
    <location>
        <begin position="4076"/>
        <end position="4092"/>
    </location>
</feature>
<feature type="compositionally biased region" description="Pro residues" evidence="33">
    <location>
        <begin position="3566"/>
        <end position="3579"/>
    </location>
</feature>
<dbReference type="InterPro" id="IPR044133">
    <property type="entry name" value="KMT2A_PHD3"/>
</dbReference>
<feature type="compositionally biased region" description="Polar residues" evidence="33">
    <location>
        <begin position="1854"/>
        <end position="1863"/>
    </location>
</feature>
<evidence type="ECO:0000256" key="21">
    <source>
        <dbReference type="ARBA" id="ARBA00023015"/>
    </source>
</evidence>
<feature type="compositionally biased region" description="Low complexity" evidence="33">
    <location>
        <begin position="3017"/>
        <end position="3029"/>
    </location>
</feature>
<feature type="compositionally biased region" description="Polar residues" evidence="33">
    <location>
        <begin position="2389"/>
        <end position="2402"/>
    </location>
</feature>
<keyword evidence="10" id="KW-0489">Methyltransferase</keyword>
<keyword evidence="24" id="KW-0804">Transcription</keyword>
<feature type="compositionally biased region" description="Low complexity" evidence="33">
    <location>
        <begin position="5318"/>
        <end position="5335"/>
    </location>
</feature>
<dbReference type="InterPro" id="IPR013083">
    <property type="entry name" value="Znf_RING/FYVE/PHD"/>
</dbReference>
<keyword evidence="25" id="KW-0539">Nucleus</keyword>
<feature type="compositionally biased region" description="Basic and acidic residues" evidence="33">
    <location>
        <begin position="1742"/>
        <end position="1751"/>
    </location>
</feature>
<feature type="compositionally biased region" description="Low complexity" evidence="33">
    <location>
        <begin position="2991"/>
        <end position="3005"/>
    </location>
</feature>
<evidence type="ECO:0000259" key="40">
    <source>
        <dbReference type="PROSITE" id="PS51805"/>
    </source>
</evidence>
<dbReference type="GO" id="GO:0005737">
    <property type="term" value="C:cytoplasm"/>
    <property type="evidence" value="ECO:0007669"/>
    <property type="project" value="UniProtKB-SubCell"/>
</dbReference>
<feature type="region of interest" description="Disordered" evidence="33">
    <location>
        <begin position="4888"/>
        <end position="4909"/>
    </location>
</feature>
<dbReference type="PROSITE" id="PS51058">
    <property type="entry name" value="ZF_CXXC"/>
    <property type="match status" value="1"/>
</dbReference>
<evidence type="ECO:0000256" key="31">
    <source>
        <dbReference type="PROSITE-ProRule" id="PRU00035"/>
    </source>
</evidence>
<dbReference type="Pfam" id="PF01498">
    <property type="entry name" value="HTH_Tnp_Tc3_2"/>
    <property type="match status" value="2"/>
</dbReference>
<feature type="compositionally biased region" description="Basic and acidic residues" evidence="33">
    <location>
        <begin position="4051"/>
        <end position="4064"/>
    </location>
</feature>
<dbReference type="Gene3D" id="3.30.160.360">
    <property type="match status" value="1"/>
</dbReference>
<evidence type="ECO:0000256" key="8">
    <source>
        <dbReference type="ARBA" id="ARBA00022499"/>
    </source>
</evidence>
<dbReference type="PROSITE" id="PS51542">
    <property type="entry name" value="FYRN"/>
    <property type="match status" value="1"/>
</dbReference>
<dbReference type="InterPro" id="IPR046341">
    <property type="entry name" value="SET_dom_sf"/>
</dbReference>
<organism evidence="41 42">
    <name type="scientific">Coregonus suidteri</name>
    <dbReference type="NCBI Taxonomy" id="861788"/>
    <lineage>
        <taxon>Eukaryota</taxon>
        <taxon>Metazoa</taxon>
        <taxon>Chordata</taxon>
        <taxon>Craniata</taxon>
        <taxon>Vertebrata</taxon>
        <taxon>Euteleostomi</taxon>
        <taxon>Actinopterygii</taxon>
        <taxon>Neopterygii</taxon>
        <taxon>Teleostei</taxon>
        <taxon>Protacanthopterygii</taxon>
        <taxon>Salmoniformes</taxon>
        <taxon>Salmonidae</taxon>
        <taxon>Coregoninae</taxon>
        <taxon>Coregonus</taxon>
    </lineage>
</organism>
<evidence type="ECO:0000256" key="23">
    <source>
        <dbReference type="ARBA" id="ARBA00023125"/>
    </source>
</evidence>
<feature type="compositionally biased region" description="Basic and acidic residues" evidence="33">
    <location>
        <begin position="4622"/>
        <end position="4636"/>
    </location>
</feature>
<feature type="compositionally biased region" description="Low complexity" evidence="33">
    <location>
        <begin position="3951"/>
        <end position="3961"/>
    </location>
</feature>
<dbReference type="SMART" id="SM00317">
    <property type="entry name" value="SET"/>
    <property type="match status" value="1"/>
</dbReference>
<keyword evidence="7" id="KW-0963">Cytoplasm</keyword>
<feature type="domain" description="PHD-type" evidence="35">
    <location>
        <begin position="3156"/>
        <end position="3207"/>
    </location>
</feature>
<keyword evidence="21" id="KW-0805">Transcription regulation</keyword>
<keyword evidence="12" id="KW-0949">S-adenosyl-L-methionine</keyword>
<feature type="region of interest" description="Disordered" evidence="33">
    <location>
        <begin position="2278"/>
        <end position="2323"/>
    </location>
</feature>
<feature type="compositionally biased region" description="Polar residues" evidence="33">
    <location>
        <begin position="3979"/>
        <end position="3993"/>
    </location>
</feature>
<accession>A0AAN8KST2</accession>
<dbReference type="CDD" id="cd15588">
    <property type="entry name" value="PHD1_KMT2A"/>
    <property type="match status" value="1"/>
</dbReference>
<feature type="domain" description="SET" evidence="36">
    <location>
        <begin position="5634"/>
        <end position="5750"/>
    </location>
</feature>
<dbReference type="SMART" id="SM00504">
    <property type="entry name" value="Ubox"/>
    <property type="match status" value="1"/>
</dbReference>
<comment type="pathway">
    <text evidence="4">Protein modification; protein ubiquitination.</text>
</comment>
<evidence type="ECO:0000256" key="29">
    <source>
        <dbReference type="ARBA" id="ARBA00049353"/>
    </source>
</evidence>
<feature type="compositionally biased region" description="Polar residues" evidence="33">
    <location>
        <begin position="2553"/>
        <end position="2562"/>
    </location>
</feature>
<evidence type="ECO:0000259" key="38">
    <source>
        <dbReference type="PROSITE" id="PS51058"/>
    </source>
</evidence>
<evidence type="ECO:0000259" key="37">
    <source>
        <dbReference type="PROSITE" id="PS50868"/>
    </source>
</evidence>
<dbReference type="Gene3D" id="3.30.420.10">
    <property type="entry name" value="Ribonuclease H-like superfamily/Ribonuclease H"/>
    <property type="match status" value="2"/>
</dbReference>
<dbReference type="Gene3D" id="6.10.250.2390">
    <property type="match status" value="1"/>
</dbReference>
<feature type="region of interest" description="Disordered" evidence="33">
    <location>
        <begin position="2695"/>
        <end position="2726"/>
    </location>
</feature>
<dbReference type="FunFam" id="3.30.40.10:FF:000002">
    <property type="entry name" value="Histone-lysine N-methyltransferase"/>
    <property type="match status" value="1"/>
</dbReference>
<dbReference type="SMART" id="SM00297">
    <property type="entry name" value="BROMO"/>
    <property type="match status" value="1"/>
</dbReference>
<dbReference type="SMART" id="SM00541">
    <property type="entry name" value="FYRN"/>
    <property type="match status" value="1"/>
</dbReference>
<feature type="region of interest" description="Disordered" evidence="33">
    <location>
        <begin position="3907"/>
        <end position="3937"/>
    </location>
</feature>
<evidence type="ECO:0000256" key="27">
    <source>
        <dbReference type="ARBA" id="ARBA00037624"/>
    </source>
</evidence>
<feature type="compositionally biased region" description="Basic and acidic residues" evidence="33">
    <location>
        <begin position="2695"/>
        <end position="2709"/>
    </location>
</feature>
<dbReference type="SUPFAM" id="SSF47370">
    <property type="entry name" value="Bromodomain"/>
    <property type="match status" value="1"/>
</dbReference>
<feature type="compositionally biased region" description="Polar residues" evidence="33">
    <location>
        <begin position="5265"/>
        <end position="5294"/>
    </location>
</feature>
<dbReference type="CDD" id="cd16657">
    <property type="entry name" value="RING-Ubox_UBE4A"/>
    <property type="match status" value="1"/>
</dbReference>
<dbReference type="GO" id="GO:0008270">
    <property type="term" value="F:zinc ion binding"/>
    <property type="evidence" value="ECO:0007669"/>
    <property type="project" value="UniProtKB-KW"/>
</dbReference>
<feature type="region of interest" description="Disordered" evidence="33">
    <location>
        <begin position="4460"/>
        <end position="4511"/>
    </location>
</feature>
<evidence type="ECO:0000313" key="42">
    <source>
        <dbReference type="Proteomes" id="UP001356427"/>
    </source>
</evidence>
<dbReference type="PROSITE" id="PS50014">
    <property type="entry name" value="BROMODOMAIN_2"/>
    <property type="match status" value="1"/>
</dbReference>
<dbReference type="InterPro" id="IPR042023">
    <property type="entry name" value="KMT2A_PHD1"/>
</dbReference>
<evidence type="ECO:0000256" key="11">
    <source>
        <dbReference type="ARBA" id="ARBA00022679"/>
    </source>
</evidence>
<dbReference type="Pfam" id="PF00856">
    <property type="entry name" value="SET"/>
    <property type="match status" value="1"/>
</dbReference>
<dbReference type="Pfam" id="PF00628">
    <property type="entry name" value="PHD"/>
    <property type="match status" value="2"/>
</dbReference>
<reference evidence="41 42" key="1">
    <citation type="submission" date="2021-04" db="EMBL/GenBank/DDBJ databases">
        <authorList>
            <person name="De Guttry C."/>
            <person name="Zahm M."/>
            <person name="Klopp C."/>
            <person name="Cabau C."/>
            <person name="Louis A."/>
            <person name="Berthelot C."/>
            <person name="Parey E."/>
            <person name="Roest Crollius H."/>
            <person name="Montfort J."/>
            <person name="Robinson-Rechavi M."/>
            <person name="Bucao C."/>
            <person name="Bouchez O."/>
            <person name="Gislard M."/>
            <person name="Lluch J."/>
            <person name="Milhes M."/>
            <person name="Lampietro C."/>
            <person name="Lopez Roques C."/>
            <person name="Donnadieu C."/>
            <person name="Braasch I."/>
            <person name="Desvignes T."/>
            <person name="Postlethwait J."/>
            <person name="Bobe J."/>
            <person name="Wedekind C."/>
            <person name="Guiguen Y."/>
        </authorList>
    </citation>
    <scope>NUCLEOTIDE SEQUENCE [LARGE SCALE GENOMIC DNA]</scope>
    <source>
        <strain evidence="41">Cs_M1</strain>
        <tissue evidence="41">Blood</tissue>
    </source>
</reference>
<dbReference type="InterPro" id="IPR036427">
    <property type="entry name" value="Bromodomain-like_sf"/>
</dbReference>
<dbReference type="InterPro" id="IPR019474">
    <property type="entry name" value="Ub_conjug_fac_E4_core"/>
</dbReference>
<dbReference type="SUPFAM" id="SSF82199">
    <property type="entry name" value="SET domain"/>
    <property type="match status" value="1"/>
</dbReference>
<dbReference type="GO" id="GO:0000151">
    <property type="term" value="C:ubiquitin ligase complex"/>
    <property type="evidence" value="ECO:0007669"/>
    <property type="project" value="InterPro"/>
</dbReference>
<keyword evidence="14" id="KW-0677">Repeat</keyword>
<evidence type="ECO:0000256" key="30">
    <source>
        <dbReference type="ARBA" id="ARBA00050089"/>
    </source>
</evidence>
<evidence type="ECO:0000256" key="10">
    <source>
        <dbReference type="ARBA" id="ARBA00022603"/>
    </source>
</evidence>
<dbReference type="Pfam" id="PF25787">
    <property type="entry name" value="HTH_SB"/>
    <property type="match status" value="2"/>
</dbReference>
<dbReference type="InterPro" id="IPR003613">
    <property type="entry name" value="Ubox_domain"/>
</dbReference>
<dbReference type="SUPFAM" id="SSF57903">
    <property type="entry name" value="FYVE/PHD zinc finger"/>
    <property type="match status" value="3"/>
</dbReference>
<feature type="compositionally biased region" description="Basic and acidic residues" evidence="33">
    <location>
        <begin position="2518"/>
        <end position="2549"/>
    </location>
</feature>
<dbReference type="InterPro" id="IPR036388">
    <property type="entry name" value="WH-like_DNA-bd_sf"/>
</dbReference>
<evidence type="ECO:0000256" key="7">
    <source>
        <dbReference type="ARBA" id="ARBA00022490"/>
    </source>
</evidence>
<keyword evidence="13" id="KW-0479">Metal-binding</keyword>
<dbReference type="InterPro" id="IPR034732">
    <property type="entry name" value="EPHD"/>
</dbReference>
<feature type="compositionally biased region" description="Polar residues" evidence="33">
    <location>
        <begin position="2478"/>
        <end position="2497"/>
    </location>
</feature>
<evidence type="ECO:0000256" key="15">
    <source>
        <dbReference type="ARBA" id="ARBA00022771"/>
    </source>
</evidence>
<dbReference type="CDD" id="cd15592">
    <property type="entry name" value="PHD3_KMT2A"/>
    <property type="match status" value="1"/>
</dbReference>
<feature type="compositionally biased region" description="Low complexity" evidence="33">
    <location>
        <begin position="4591"/>
        <end position="4612"/>
    </location>
</feature>
<dbReference type="EMBL" id="JAGTTL010000032">
    <property type="protein sequence ID" value="KAK6297028.1"/>
    <property type="molecule type" value="Genomic_DNA"/>
</dbReference>
<feature type="region of interest" description="Disordered" evidence="33">
    <location>
        <begin position="4829"/>
        <end position="4869"/>
    </location>
</feature>
<feature type="region of interest" description="Disordered" evidence="33">
    <location>
        <begin position="2762"/>
        <end position="2794"/>
    </location>
</feature>
<feature type="compositionally biased region" description="Basic and acidic residues" evidence="33">
    <location>
        <begin position="4180"/>
        <end position="4194"/>
    </location>
</feature>
<dbReference type="GO" id="GO:0006511">
    <property type="term" value="P:ubiquitin-dependent protein catabolic process"/>
    <property type="evidence" value="ECO:0007669"/>
    <property type="project" value="InterPro"/>
</dbReference>
<feature type="compositionally biased region" description="Polar residues" evidence="33">
    <location>
        <begin position="3050"/>
        <end position="3059"/>
    </location>
</feature>
<evidence type="ECO:0000259" key="35">
    <source>
        <dbReference type="PROSITE" id="PS50016"/>
    </source>
</evidence>
<feature type="domain" description="PHD-type" evidence="40">
    <location>
        <begin position="3600"/>
        <end position="3708"/>
    </location>
</feature>
<dbReference type="GO" id="GO:0045893">
    <property type="term" value="P:positive regulation of DNA-templated transcription"/>
    <property type="evidence" value="ECO:0007669"/>
    <property type="project" value="TreeGrafter"/>
</dbReference>
<evidence type="ECO:0000256" key="26">
    <source>
        <dbReference type="ARBA" id="ARBA00023620"/>
    </source>
</evidence>
<evidence type="ECO:0000256" key="19">
    <source>
        <dbReference type="ARBA" id="ARBA00022853"/>
    </source>
</evidence>
<feature type="compositionally biased region" description="Low complexity" evidence="33">
    <location>
        <begin position="4646"/>
        <end position="4656"/>
    </location>
</feature>
<feature type="domain" description="PHD-type" evidence="35">
    <location>
        <begin position="3204"/>
        <end position="3259"/>
    </location>
</feature>
<feature type="compositionally biased region" description="Basic and acidic residues" evidence="33">
    <location>
        <begin position="4377"/>
        <end position="4418"/>
    </location>
</feature>
<dbReference type="CDD" id="cd15693">
    <property type="entry name" value="ePHD_KMT2A"/>
    <property type="match status" value="1"/>
</dbReference>
<keyword evidence="18" id="KW-0832">Ubl conjugation</keyword>
<comment type="catalytic activity">
    <reaction evidence="1">
        <text>S-ubiquitinyl-[E2 ubiquitin-conjugating enzyme]-L-cysteine + [acceptor protein]-L-lysine = [E2 ubiquitin-conjugating enzyme]-L-cysteine + N(6)-ubiquitinyl-[acceptor protein]-L-lysine.</text>
        <dbReference type="EC" id="2.3.2.27"/>
    </reaction>
</comment>
<dbReference type="CDD" id="cd15590">
    <property type="entry name" value="PHD2_KMT2A"/>
    <property type="match status" value="1"/>
</dbReference>
<dbReference type="GO" id="GO:0016567">
    <property type="term" value="P:protein ubiquitination"/>
    <property type="evidence" value="ECO:0007669"/>
    <property type="project" value="InterPro"/>
</dbReference>
<feature type="region of interest" description="Disordered" evidence="33">
    <location>
        <begin position="27"/>
        <end position="64"/>
    </location>
</feature>
<dbReference type="InterPro" id="IPR003889">
    <property type="entry name" value="FYrich_C"/>
</dbReference>
<feature type="compositionally biased region" description="Low complexity" evidence="33">
    <location>
        <begin position="4361"/>
        <end position="4372"/>
    </location>
</feature>
<evidence type="ECO:0000259" key="34">
    <source>
        <dbReference type="PROSITE" id="PS50014"/>
    </source>
</evidence>
<keyword evidence="20" id="KW-0007">Acetylation</keyword>
<dbReference type="GO" id="GO:0140945">
    <property type="term" value="F:histone H3K4 monomethyltransferase activity"/>
    <property type="evidence" value="ECO:0007669"/>
    <property type="project" value="UniProtKB-EC"/>
</dbReference>
<evidence type="ECO:0000256" key="32">
    <source>
        <dbReference type="PROSITE-ProRule" id="PRU00509"/>
    </source>
</evidence>
<feature type="compositionally biased region" description="Low complexity" evidence="33">
    <location>
        <begin position="2349"/>
        <end position="2370"/>
    </location>
</feature>
<feature type="region of interest" description="Disordered" evidence="33">
    <location>
        <begin position="2116"/>
        <end position="2139"/>
    </location>
</feature>
<feature type="compositionally biased region" description="Basic and acidic residues" evidence="33">
    <location>
        <begin position="3964"/>
        <end position="3973"/>
    </location>
</feature>
<feature type="compositionally biased region" description="Basic and acidic residues" evidence="33">
    <location>
        <begin position="5383"/>
        <end position="5392"/>
    </location>
</feature>
<dbReference type="EC" id="2.1.1.364" evidence="26"/>